<organism evidence="4 5">
    <name type="scientific">Bifidobacterium subtile</name>
    <dbReference type="NCBI Taxonomy" id="77635"/>
    <lineage>
        <taxon>Bacteria</taxon>
        <taxon>Bacillati</taxon>
        <taxon>Actinomycetota</taxon>
        <taxon>Actinomycetes</taxon>
        <taxon>Bifidobacteriales</taxon>
        <taxon>Bifidobacteriaceae</taxon>
        <taxon>Bifidobacterium</taxon>
    </lineage>
</organism>
<reference evidence="4 5" key="1">
    <citation type="submission" date="2014-03" db="EMBL/GenBank/DDBJ databases">
        <title>Genomics of Bifidobacteria.</title>
        <authorList>
            <person name="Ventura M."/>
            <person name="Milani C."/>
            <person name="Lugli G.A."/>
        </authorList>
    </citation>
    <scope>NUCLEOTIDE SEQUENCE [LARGE SCALE GENOMIC DNA]</scope>
    <source>
        <strain evidence="4 5">LMG 11597</strain>
    </source>
</reference>
<dbReference type="STRING" id="77635.BISU_1864"/>
<dbReference type="PANTHER" id="PTHR40065:SF3">
    <property type="entry name" value="RNA-BINDING PROTEIN YHBY"/>
    <property type="match status" value="1"/>
</dbReference>
<dbReference type="Gene3D" id="3.30.110.60">
    <property type="entry name" value="YhbY-like"/>
    <property type="match status" value="1"/>
</dbReference>
<dbReference type="GO" id="GO:0003723">
    <property type="term" value="F:RNA binding"/>
    <property type="evidence" value="ECO:0007669"/>
    <property type="project" value="UniProtKB-UniRule"/>
</dbReference>
<dbReference type="EMBL" id="JGZR01000011">
    <property type="protein sequence ID" value="KFJ01278.1"/>
    <property type="molecule type" value="Genomic_DNA"/>
</dbReference>
<dbReference type="InterPro" id="IPR035920">
    <property type="entry name" value="YhbY-like_sf"/>
</dbReference>
<dbReference type="InterPro" id="IPR001890">
    <property type="entry name" value="RNA-binding_CRM"/>
</dbReference>
<keyword evidence="5" id="KW-1185">Reference proteome</keyword>
<dbReference type="OrthoDB" id="9797519at2"/>
<accession>A0A087E0H7</accession>
<sequence length="100" mass="10925">MTLDKKQIKQLRSLANTLQPLLWIGKGGVNEASAAQAAETLDSHELIKCVVQDGCPVDAHEAGEDLAGRLGAELVQVIGHRFVLFRRSDKEGVKHVELVR</sequence>
<dbReference type="SMART" id="SM01103">
    <property type="entry name" value="CRS1_YhbY"/>
    <property type="match status" value="1"/>
</dbReference>
<dbReference type="Pfam" id="PF01985">
    <property type="entry name" value="CRS1_YhbY"/>
    <property type="match status" value="1"/>
</dbReference>
<dbReference type="PROSITE" id="PS51295">
    <property type="entry name" value="CRM"/>
    <property type="match status" value="1"/>
</dbReference>
<dbReference type="AlphaFoldDB" id="A0A087E0H7"/>
<feature type="domain" description="CRM" evidence="3">
    <location>
        <begin position="1"/>
        <end position="97"/>
    </location>
</feature>
<dbReference type="RefSeq" id="WP_024463503.1">
    <property type="nucleotide sequence ID" value="NZ_CP062939.1"/>
</dbReference>
<dbReference type="SUPFAM" id="SSF75471">
    <property type="entry name" value="YhbY-like"/>
    <property type="match status" value="1"/>
</dbReference>
<protein>
    <submittedName>
        <fullName evidence="4">RNA-binding protein, YhbY family</fullName>
    </submittedName>
</protein>
<evidence type="ECO:0000259" key="3">
    <source>
        <dbReference type="PROSITE" id="PS51295"/>
    </source>
</evidence>
<evidence type="ECO:0000256" key="1">
    <source>
        <dbReference type="ARBA" id="ARBA00022884"/>
    </source>
</evidence>
<evidence type="ECO:0000313" key="4">
    <source>
        <dbReference type="EMBL" id="KFJ01278.1"/>
    </source>
</evidence>
<dbReference type="InterPro" id="IPR051925">
    <property type="entry name" value="RNA-binding_domain"/>
</dbReference>
<keyword evidence="1 2" id="KW-0694">RNA-binding</keyword>
<proteinExistence type="predicted"/>
<dbReference type="PANTHER" id="PTHR40065">
    <property type="entry name" value="RNA-BINDING PROTEIN YHBY"/>
    <property type="match status" value="1"/>
</dbReference>
<evidence type="ECO:0000313" key="5">
    <source>
        <dbReference type="Proteomes" id="UP000029055"/>
    </source>
</evidence>
<dbReference type="Proteomes" id="UP000029055">
    <property type="component" value="Unassembled WGS sequence"/>
</dbReference>
<evidence type="ECO:0000256" key="2">
    <source>
        <dbReference type="PROSITE-ProRule" id="PRU00626"/>
    </source>
</evidence>
<dbReference type="eggNOG" id="COG1534">
    <property type="taxonomic scope" value="Bacteria"/>
</dbReference>
<name>A0A087E0H7_9BIFI</name>
<comment type="caution">
    <text evidence="4">The sequence shown here is derived from an EMBL/GenBank/DDBJ whole genome shotgun (WGS) entry which is preliminary data.</text>
</comment>
<gene>
    <name evidence="4" type="ORF">BISU_1864</name>
</gene>